<evidence type="ECO:0000313" key="2">
    <source>
        <dbReference type="EMBL" id="MBA4600888.1"/>
    </source>
</evidence>
<reference evidence="2 3" key="1">
    <citation type="submission" date="2020-07" db="EMBL/GenBank/DDBJ databases">
        <title>Thermoactinomyces phylogeny.</title>
        <authorList>
            <person name="Dunlap C."/>
        </authorList>
    </citation>
    <scope>NUCLEOTIDE SEQUENCE [LARGE SCALE GENOMIC DNA]</scope>
    <source>
        <strain evidence="2 3">AMNI-1</strain>
    </source>
</reference>
<evidence type="ECO:0000313" key="3">
    <source>
        <dbReference type="Proteomes" id="UP000538292"/>
    </source>
</evidence>
<protein>
    <submittedName>
        <fullName evidence="2">C39 family peptidase</fullName>
    </submittedName>
</protein>
<evidence type="ECO:0000259" key="1">
    <source>
        <dbReference type="Pfam" id="PF13529"/>
    </source>
</evidence>
<gene>
    <name evidence="2" type="ORF">H2C83_00820</name>
</gene>
<dbReference type="Proteomes" id="UP000538292">
    <property type="component" value="Unassembled WGS sequence"/>
</dbReference>
<dbReference type="InterPro" id="IPR039564">
    <property type="entry name" value="Peptidase_C39-like"/>
</dbReference>
<dbReference type="Gene3D" id="3.90.70.10">
    <property type="entry name" value="Cysteine proteinases"/>
    <property type="match status" value="1"/>
</dbReference>
<keyword evidence="3" id="KW-1185">Reference proteome</keyword>
<organism evidence="2 3">
    <name type="scientific">Thermoactinomyces mirandus</name>
    <dbReference type="NCBI Taxonomy" id="2756294"/>
    <lineage>
        <taxon>Bacteria</taxon>
        <taxon>Bacillati</taxon>
        <taxon>Bacillota</taxon>
        <taxon>Bacilli</taxon>
        <taxon>Bacillales</taxon>
        <taxon>Thermoactinomycetaceae</taxon>
        <taxon>Thermoactinomyces</taxon>
    </lineage>
</organism>
<sequence length="398" mass="44055">MLRFFSLVLILIVGFVFLPSVSFAKGHSKNSKQFLSFKPFHGGVFDGVYHNGNAIVLNPLKLKRGQDTSGKYDSGSYYYGTWTSPAVPAKFLEAIASWQANTSENTWIEVELRGSHKKGWSKWYSMGVWHEHDLPFRRHSVRNQGDEHGTVAVDTLVLKKPATVIQARVTLFTKNPQYTPFFRSLGVSLAEGSDRPGRIPSTGLTSELDVPMRSQMIYPDGGEIWCSPTSTSMVMAYWAKMKHEPQWNQSVPHVVEKVWDHVYGGGGNWAFNTAYAAAMGLEARVTRFASLAEAEQWTAAGVPVIASIAYDEGELPGTPIPSSGGHLLVIRGFDENGDVLTNDPAGPSNEEVRITYPRHAFESVFLNHSNGTVYLIYPKGWPIPQAMEIGNSSSILKQ</sequence>
<name>A0A7W1XPH3_9BACL</name>
<dbReference type="Pfam" id="PF13529">
    <property type="entry name" value="Peptidase_C39_2"/>
    <property type="match status" value="1"/>
</dbReference>
<dbReference type="AlphaFoldDB" id="A0A7W1XPH3"/>
<accession>A0A7W1XPH3</accession>
<dbReference type="EMBL" id="JACEOL010000002">
    <property type="protein sequence ID" value="MBA4600888.1"/>
    <property type="molecule type" value="Genomic_DNA"/>
</dbReference>
<dbReference type="RefSeq" id="WP_181736813.1">
    <property type="nucleotide sequence ID" value="NZ_JACEOL010000002.1"/>
</dbReference>
<feature type="domain" description="Peptidase C39-like" evidence="1">
    <location>
        <begin position="208"/>
        <end position="345"/>
    </location>
</feature>
<comment type="caution">
    <text evidence="2">The sequence shown here is derived from an EMBL/GenBank/DDBJ whole genome shotgun (WGS) entry which is preliminary data.</text>
</comment>
<proteinExistence type="predicted"/>